<feature type="region of interest" description="Disordered" evidence="1">
    <location>
        <begin position="1"/>
        <end position="38"/>
    </location>
</feature>
<sequence length="110" mass="12302">MRPKDAPHSKPLLKAAPNFMVNSPISPQTRSNPSEKPSAVKRSLSFILKLTHLPALDRSCVSSQVASLWPSPWKSAPSRPSDLHQRPTWRTDPFLGFKGPWIEAYVLQCT</sequence>
<protein>
    <submittedName>
        <fullName evidence="2">Uncharacterized protein</fullName>
    </submittedName>
</protein>
<organism evidence="2 3">
    <name type="scientific">Araneus ventricosus</name>
    <name type="common">Orbweaver spider</name>
    <name type="synonym">Epeira ventricosa</name>
    <dbReference type="NCBI Taxonomy" id="182803"/>
    <lineage>
        <taxon>Eukaryota</taxon>
        <taxon>Metazoa</taxon>
        <taxon>Ecdysozoa</taxon>
        <taxon>Arthropoda</taxon>
        <taxon>Chelicerata</taxon>
        <taxon>Arachnida</taxon>
        <taxon>Araneae</taxon>
        <taxon>Araneomorphae</taxon>
        <taxon>Entelegynae</taxon>
        <taxon>Araneoidea</taxon>
        <taxon>Araneidae</taxon>
        <taxon>Araneus</taxon>
    </lineage>
</organism>
<dbReference type="EMBL" id="BGPR01104250">
    <property type="protein sequence ID" value="GBM69014.1"/>
    <property type="molecule type" value="Genomic_DNA"/>
</dbReference>
<evidence type="ECO:0000313" key="2">
    <source>
        <dbReference type="EMBL" id="GBM69014.1"/>
    </source>
</evidence>
<name>A0A4Y2HU73_ARAVE</name>
<comment type="caution">
    <text evidence="2">The sequence shown here is derived from an EMBL/GenBank/DDBJ whole genome shotgun (WGS) entry which is preliminary data.</text>
</comment>
<evidence type="ECO:0000256" key="1">
    <source>
        <dbReference type="SAM" id="MobiDB-lite"/>
    </source>
</evidence>
<reference evidence="2 3" key="1">
    <citation type="journal article" date="2019" name="Sci. Rep.">
        <title>Orb-weaving spider Araneus ventricosus genome elucidates the spidroin gene catalogue.</title>
        <authorList>
            <person name="Kono N."/>
            <person name="Nakamura H."/>
            <person name="Ohtoshi R."/>
            <person name="Moran D.A.P."/>
            <person name="Shinohara A."/>
            <person name="Yoshida Y."/>
            <person name="Fujiwara M."/>
            <person name="Mori M."/>
            <person name="Tomita M."/>
            <person name="Arakawa K."/>
        </authorList>
    </citation>
    <scope>NUCLEOTIDE SEQUENCE [LARGE SCALE GENOMIC DNA]</scope>
</reference>
<gene>
    <name evidence="2" type="ORF">AVEN_79979_1</name>
</gene>
<feature type="compositionally biased region" description="Polar residues" evidence="1">
    <location>
        <begin position="20"/>
        <end position="35"/>
    </location>
</feature>
<evidence type="ECO:0000313" key="3">
    <source>
        <dbReference type="Proteomes" id="UP000499080"/>
    </source>
</evidence>
<dbReference type="Proteomes" id="UP000499080">
    <property type="component" value="Unassembled WGS sequence"/>
</dbReference>
<keyword evidence="3" id="KW-1185">Reference proteome</keyword>
<dbReference type="AlphaFoldDB" id="A0A4Y2HU73"/>
<accession>A0A4Y2HU73</accession>
<proteinExistence type="predicted"/>